<reference evidence="2 3" key="1">
    <citation type="submission" date="2012-08" db="EMBL/GenBank/DDBJ databases">
        <authorList>
            <person name="Gan P.H.P."/>
            <person name="Ikeda K."/>
            <person name="Irieda H."/>
            <person name="Narusaka M."/>
            <person name="O'Connell R.J."/>
            <person name="Narusaka Y."/>
            <person name="Takano Y."/>
            <person name="Kubo Y."/>
            <person name="Shirasu K."/>
        </authorList>
    </citation>
    <scope>NUCLEOTIDE SEQUENCE [LARGE SCALE GENOMIC DNA]</scope>
    <source>
        <strain evidence="2 3">Nara gc5</strain>
    </source>
</reference>
<dbReference type="EMBL" id="ANPB02000011">
    <property type="protein sequence ID" value="KAF4473857.1"/>
    <property type="molecule type" value="Genomic_DNA"/>
</dbReference>
<evidence type="ECO:0000313" key="3">
    <source>
        <dbReference type="Proteomes" id="UP000011096"/>
    </source>
</evidence>
<reference evidence="2 3" key="2">
    <citation type="submission" date="2020-04" db="EMBL/GenBank/DDBJ databases">
        <title>Genome sequencing and assembly of multiple isolates from the Colletotrichum gloeosporioides species complex.</title>
        <authorList>
            <person name="Gan P."/>
            <person name="Shirasu K."/>
        </authorList>
    </citation>
    <scope>NUCLEOTIDE SEQUENCE [LARGE SCALE GENOMIC DNA]</scope>
    <source>
        <strain evidence="2 3">Nara gc5</strain>
    </source>
</reference>
<proteinExistence type="predicted"/>
<evidence type="ECO:0000313" key="2">
    <source>
        <dbReference type="EMBL" id="KAF4473857.1"/>
    </source>
</evidence>
<sequence length="192" mass="21190">MAAPDARSSTAALPDITGQSGDIASAQVPTDDVAEKQKRRRNRLSNLRRRRNNLVQKLDGYYEDFHDEFDVAIYLVMRCSGRYLVYDTSDDAGWREAERLDRVYPLPVIVNPAVPRTLDLGELRVAGSEMFPVAQGLLSLTQELLSPAQELLSLAQELLSLAQGHPESFGAAQVLRPARITATIPAGLRDTT</sequence>
<accession>A0A7J6IBZ4</accession>
<evidence type="ECO:0000256" key="1">
    <source>
        <dbReference type="SAM" id="MobiDB-lite"/>
    </source>
</evidence>
<dbReference type="RefSeq" id="XP_031875435.1">
    <property type="nucleotide sequence ID" value="XM_032028264.1"/>
</dbReference>
<name>A0A7J6IBZ4_COLFN</name>
<organism evidence="2 3">
    <name type="scientific">Colletotrichum fructicola (strain Nara gc5)</name>
    <name type="common">Anthracnose fungus</name>
    <name type="synonym">Colletotrichum gloeosporioides (strain Nara gc5)</name>
    <dbReference type="NCBI Taxonomy" id="1213859"/>
    <lineage>
        <taxon>Eukaryota</taxon>
        <taxon>Fungi</taxon>
        <taxon>Dikarya</taxon>
        <taxon>Ascomycota</taxon>
        <taxon>Pezizomycotina</taxon>
        <taxon>Sordariomycetes</taxon>
        <taxon>Hypocreomycetidae</taxon>
        <taxon>Glomerellales</taxon>
        <taxon>Glomerellaceae</taxon>
        <taxon>Colletotrichum</taxon>
        <taxon>Colletotrichum gloeosporioides species complex</taxon>
    </lineage>
</organism>
<dbReference type="GeneID" id="43612368"/>
<protein>
    <submittedName>
        <fullName evidence="2">Uncharacterized protein</fullName>
    </submittedName>
</protein>
<comment type="caution">
    <text evidence="2">The sequence shown here is derived from an EMBL/GenBank/DDBJ whole genome shotgun (WGS) entry which is preliminary data.</text>
</comment>
<feature type="region of interest" description="Disordered" evidence="1">
    <location>
        <begin position="1"/>
        <end position="39"/>
    </location>
</feature>
<dbReference type="Proteomes" id="UP000011096">
    <property type="component" value="Unassembled WGS sequence"/>
</dbReference>
<dbReference type="AlphaFoldDB" id="A0A7J6IBZ4"/>
<dbReference type="InParanoid" id="A0A7J6IBZ4"/>
<keyword evidence="3" id="KW-1185">Reference proteome</keyword>
<feature type="compositionally biased region" description="Polar residues" evidence="1">
    <location>
        <begin position="7"/>
        <end position="22"/>
    </location>
</feature>
<gene>
    <name evidence="2" type="ORF">CGGC5_v017219</name>
</gene>